<accession>A0AB34HEE6</accession>
<feature type="region of interest" description="Disordered" evidence="1">
    <location>
        <begin position="33"/>
        <end position="73"/>
    </location>
</feature>
<evidence type="ECO:0000313" key="3">
    <source>
        <dbReference type="Proteomes" id="UP001159641"/>
    </source>
</evidence>
<evidence type="ECO:0000256" key="1">
    <source>
        <dbReference type="SAM" id="MobiDB-lite"/>
    </source>
</evidence>
<sequence length="87" mass="9023">MRMAPVVGNVALGVGCKGDEQLDSWPTWAEPEHLKSSAEDVQPISIPEEGLRGEVPGAFSQLEGPEPGKNGGFSVTRVQCSAAACSA</sequence>
<dbReference type="Proteomes" id="UP001159641">
    <property type="component" value="Unassembled WGS sequence"/>
</dbReference>
<protein>
    <submittedName>
        <fullName evidence="2">Uncharacterized protein</fullName>
    </submittedName>
</protein>
<gene>
    <name evidence="2" type="ORF">J1605_021908</name>
</gene>
<reference evidence="2 3" key="1">
    <citation type="submission" date="2022-11" db="EMBL/GenBank/DDBJ databases">
        <title>Whole genome sequence of Eschrichtius robustus ER-17-0199.</title>
        <authorList>
            <person name="Bruniche-Olsen A."/>
            <person name="Black A.N."/>
            <person name="Fields C.J."/>
            <person name="Walden K."/>
            <person name="Dewoody J.A."/>
        </authorList>
    </citation>
    <scope>NUCLEOTIDE SEQUENCE [LARGE SCALE GENOMIC DNA]</scope>
    <source>
        <strain evidence="2">ER-17-0199</strain>
        <tissue evidence="2">Blubber</tissue>
    </source>
</reference>
<keyword evidence="3" id="KW-1185">Reference proteome</keyword>
<organism evidence="2 3">
    <name type="scientific">Eschrichtius robustus</name>
    <name type="common">California gray whale</name>
    <name type="synonym">Eschrichtius gibbosus</name>
    <dbReference type="NCBI Taxonomy" id="9764"/>
    <lineage>
        <taxon>Eukaryota</taxon>
        <taxon>Metazoa</taxon>
        <taxon>Chordata</taxon>
        <taxon>Craniata</taxon>
        <taxon>Vertebrata</taxon>
        <taxon>Euteleostomi</taxon>
        <taxon>Mammalia</taxon>
        <taxon>Eutheria</taxon>
        <taxon>Laurasiatheria</taxon>
        <taxon>Artiodactyla</taxon>
        <taxon>Whippomorpha</taxon>
        <taxon>Cetacea</taxon>
        <taxon>Mysticeti</taxon>
        <taxon>Eschrichtiidae</taxon>
        <taxon>Eschrichtius</taxon>
    </lineage>
</organism>
<evidence type="ECO:0000313" key="2">
    <source>
        <dbReference type="EMBL" id="KAJ8789381.1"/>
    </source>
</evidence>
<comment type="caution">
    <text evidence="2">The sequence shown here is derived from an EMBL/GenBank/DDBJ whole genome shotgun (WGS) entry which is preliminary data.</text>
</comment>
<proteinExistence type="predicted"/>
<dbReference type="PROSITE" id="PS51257">
    <property type="entry name" value="PROKAR_LIPOPROTEIN"/>
    <property type="match status" value="1"/>
</dbReference>
<dbReference type="EMBL" id="JAIQCJ010001425">
    <property type="protein sequence ID" value="KAJ8789381.1"/>
    <property type="molecule type" value="Genomic_DNA"/>
</dbReference>
<dbReference type="AlphaFoldDB" id="A0AB34HEE6"/>
<name>A0AB34HEE6_ESCRO</name>